<feature type="chain" id="PRO_5003901459" description="Ig-like domain-containing protein" evidence="6">
    <location>
        <begin position="24"/>
        <end position="142"/>
    </location>
</feature>
<name>K7F9B8_PELSI</name>
<evidence type="ECO:0000256" key="1">
    <source>
        <dbReference type="ARBA" id="ARBA00004370"/>
    </source>
</evidence>
<dbReference type="InterPro" id="IPR007110">
    <property type="entry name" value="Ig-like_dom"/>
</dbReference>
<dbReference type="OMA" id="GLYFSGC"/>
<protein>
    <recommendedName>
        <fullName evidence="7">Ig-like domain-containing protein</fullName>
    </recommendedName>
</protein>
<evidence type="ECO:0000259" key="7">
    <source>
        <dbReference type="PROSITE" id="PS50835"/>
    </source>
</evidence>
<dbReference type="SMART" id="SM00409">
    <property type="entry name" value="IG"/>
    <property type="match status" value="1"/>
</dbReference>
<reference evidence="8" key="3">
    <citation type="submission" date="2025-08" db="UniProtKB">
        <authorList>
            <consortium name="Ensembl"/>
        </authorList>
    </citation>
    <scope>IDENTIFICATION</scope>
</reference>
<dbReference type="FunFam" id="2.60.40.10:FF:000370">
    <property type="entry name" value="CMRF35-like molecule 1"/>
    <property type="match status" value="1"/>
</dbReference>
<evidence type="ECO:0000256" key="3">
    <source>
        <dbReference type="ARBA" id="ARBA00022729"/>
    </source>
</evidence>
<sequence>EWGGQNFALFCFSGCFSAPPVPALTTQGEVRGTLGGSVSVPCQYQKVYQGNPKYWCRGAEWSTCSKVIETAGLEAEVKRGSVSIQDNHTLNTFTVTMENLTLGDAGTYWCGINKSGRDRNSRVNVMVLPALSTAVMVTTGSL</sequence>
<dbReference type="PANTHER" id="PTHR11860">
    <property type="entry name" value="POLYMERIC-IMMUNOGLOBULIN RECEPTOR"/>
    <property type="match status" value="1"/>
</dbReference>
<reference evidence="9" key="2">
    <citation type="journal article" date="2013" name="Nat. Genet.">
        <title>The draft genomes of soft-shell turtle and green sea turtle yield insights into the development and evolution of the turtle-specific body plan.</title>
        <authorList>
            <person name="Wang Z."/>
            <person name="Pascual-Anaya J."/>
            <person name="Zadissa A."/>
            <person name="Li W."/>
            <person name="Niimura Y."/>
            <person name="Huang Z."/>
            <person name="Li C."/>
            <person name="White S."/>
            <person name="Xiong Z."/>
            <person name="Fang D."/>
            <person name="Wang B."/>
            <person name="Ming Y."/>
            <person name="Chen Y."/>
            <person name="Zheng Y."/>
            <person name="Kuraku S."/>
            <person name="Pignatelli M."/>
            <person name="Herrero J."/>
            <person name="Beal K."/>
            <person name="Nozawa M."/>
            <person name="Li Q."/>
            <person name="Wang J."/>
            <person name="Zhang H."/>
            <person name="Yu L."/>
            <person name="Shigenobu S."/>
            <person name="Wang J."/>
            <person name="Liu J."/>
            <person name="Flicek P."/>
            <person name="Searle S."/>
            <person name="Wang J."/>
            <person name="Kuratani S."/>
            <person name="Yin Y."/>
            <person name="Aken B."/>
            <person name="Zhang G."/>
            <person name="Irie N."/>
        </authorList>
    </citation>
    <scope>NUCLEOTIDE SEQUENCE [LARGE SCALE GENOMIC DNA]</scope>
    <source>
        <strain evidence="9">Daiwa-1</strain>
    </source>
</reference>
<dbReference type="SUPFAM" id="SSF48726">
    <property type="entry name" value="Immunoglobulin"/>
    <property type="match status" value="1"/>
</dbReference>
<reference evidence="8" key="4">
    <citation type="submission" date="2025-09" db="UniProtKB">
        <authorList>
            <consortium name="Ensembl"/>
        </authorList>
    </citation>
    <scope>IDENTIFICATION</scope>
</reference>
<dbReference type="EMBL" id="AGCU01173983">
    <property type="status" value="NOT_ANNOTATED_CDS"/>
    <property type="molecule type" value="Genomic_DNA"/>
</dbReference>
<dbReference type="GO" id="GO:0005886">
    <property type="term" value="C:plasma membrane"/>
    <property type="evidence" value="ECO:0007669"/>
    <property type="project" value="TreeGrafter"/>
</dbReference>
<dbReference type="HOGENOM" id="CLU_051023_4_3_1"/>
<dbReference type="GO" id="GO:0004888">
    <property type="term" value="F:transmembrane signaling receptor activity"/>
    <property type="evidence" value="ECO:0007669"/>
    <property type="project" value="TreeGrafter"/>
</dbReference>
<dbReference type="Ensembl" id="ENSPSIT00000004654.1">
    <property type="protein sequence ID" value="ENSPSIP00000004628.1"/>
    <property type="gene ID" value="ENSPSIG00000004338.1"/>
</dbReference>
<evidence type="ECO:0000313" key="9">
    <source>
        <dbReference type="Proteomes" id="UP000007267"/>
    </source>
</evidence>
<dbReference type="InterPro" id="IPR036179">
    <property type="entry name" value="Ig-like_dom_sf"/>
</dbReference>
<dbReference type="InterPro" id="IPR013783">
    <property type="entry name" value="Ig-like_fold"/>
</dbReference>
<dbReference type="InterPro" id="IPR050671">
    <property type="entry name" value="CD300_family_receptors"/>
</dbReference>
<accession>K7F9B8</accession>
<dbReference type="PANTHER" id="PTHR11860:SF87">
    <property type="entry name" value="CMRF35-LIKE MOLECULE 8"/>
    <property type="match status" value="1"/>
</dbReference>
<dbReference type="eggNOG" id="ENOG502S7MA">
    <property type="taxonomic scope" value="Eukaryota"/>
</dbReference>
<keyword evidence="2" id="KW-0812">Transmembrane</keyword>
<dbReference type="CDD" id="cd05716">
    <property type="entry name" value="IgV_pIgR_like"/>
    <property type="match status" value="1"/>
</dbReference>
<organism evidence="8 9">
    <name type="scientific">Pelodiscus sinensis</name>
    <name type="common">Chinese softshell turtle</name>
    <name type="synonym">Trionyx sinensis</name>
    <dbReference type="NCBI Taxonomy" id="13735"/>
    <lineage>
        <taxon>Eukaryota</taxon>
        <taxon>Metazoa</taxon>
        <taxon>Chordata</taxon>
        <taxon>Craniata</taxon>
        <taxon>Vertebrata</taxon>
        <taxon>Euteleostomi</taxon>
        <taxon>Archelosauria</taxon>
        <taxon>Testudinata</taxon>
        <taxon>Testudines</taxon>
        <taxon>Cryptodira</taxon>
        <taxon>Trionychia</taxon>
        <taxon>Trionychidae</taxon>
        <taxon>Pelodiscus</taxon>
    </lineage>
</organism>
<comment type="subcellular location">
    <subcellularLocation>
        <location evidence="1">Membrane</location>
    </subcellularLocation>
</comment>
<dbReference type="InterPro" id="IPR013106">
    <property type="entry name" value="Ig_V-set"/>
</dbReference>
<evidence type="ECO:0000256" key="6">
    <source>
        <dbReference type="SAM" id="SignalP"/>
    </source>
</evidence>
<keyword evidence="3 6" id="KW-0732">Signal</keyword>
<evidence type="ECO:0000313" key="8">
    <source>
        <dbReference type="Ensembl" id="ENSPSIP00000004628.1"/>
    </source>
</evidence>
<feature type="domain" description="Ig-like" evidence="7">
    <location>
        <begin position="19"/>
        <end position="124"/>
    </location>
</feature>
<dbReference type="InterPro" id="IPR003599">
    <property type="entry name" value="Ig_sub"/>
</dbReference>
<dbReference type="Pfam" id="PF07686">
    <property type="entry name" value="V-set"/>
    <property type="match status" value="1"/>
</dbReference>
<evidence type="ECO:0000256" key="4">
    <source>
        <dbReference type="ARBA" id="ARBA00023136"/>
    </source>
</evidence>
<evidence type="ECO:0000256" key="2">
    <source>
        <dbReference type="ARBA" id="ARBA00022692"/>
    </source>
</evidence>
<dbReference type="GeneTree" id="ENSGT00940000154332"/>
<dbReference type="PROSITE" id="PS50835">
    <property type="entry name" value="IG_LIKE"/>
    <property type="match status" value="1"/>
</dbReference>
<keyword evidence="4" id="KW-0472">Membrane</keyword>
<evidence type="ECO:0000256" key="5">
    <source>
        <dbReference type="ARBA" id="ARBA00023157"/>
    </source>
</evidence>
<keyword evidence="5" id="KW-1015">Disulfide bond</keyword>
<dbReference type="Gene3D" id="2.60.40.10">
    <property type="entry name" value="Immunoglobulins"/>
    <property type="match status" value="1"/>
</dbReference>
<dbReference type="AlphaFoldDB" id="K7F9B8"/>
<dbReference type="Proteomes" id="UP000007267">
    <property type="component" value="Unassembled WGS sequence"/>
</dbReference>
<proteinExistence type="predicted"/>
<feature type="signal peptide" evidence="6">
    <location>
        <begin position="1"/>
        <end position="23"/>
    </location>
</feature>
<keyword evidence="9" id="KW-1185">Reference proteome</keyword>
<reference evidence="9" key="1">
    <citation type="submission" date="2011-10" db="EMBL/GenBank/DDBJ databases">
        <authorList>
            <consortium name="Soft-shell Turtle Genome Consortium"/>
        </authorList>
    </citation>
    <scope>NUCLEOTIDE SEQUENCE [LARGE SCALE GENOMIC DNA]</scope>
    <source>
        <strain evidence="9">Daiwa-1</strain>
    </source>
</reference>